<accession>A0AAX4KCK9</accession>
<gene>
    <name evidence="3" type="ORF">V865_001351</name>
</gene>
<evidence type="ECO:0000256" key="1">
    <source>
        <dbReference type="SAM" id="MobiDB-lite"/>
    </source>
</evidence>
<protein>
    <submittedName>
        <fullName evidence="3">Uncharacterized protein</fullName>
    </submittedName>
</protein>
<name>A0AAX4KCK9_9TREE</name>
<proteinExistence type="predicted"/>
<sequence length="300" mass="33197">MRTYHPQWESKKPHQVSSTPVIERPSHHVGPYILLIASLTIFSIFGFAHRRPKTDSGALPPVYNKRDAISGQRLSNAERIARGLPLKEPVKKYDPSQTEALHPRQSQPPQTQALYIEAVRLNSNPSQIGGWLTFDNANGVIISPLDDSQASRVVFEVSSPLPAVGVTIKARNAIDGGVFPIVTRDWTNPDQPMSVTGNHTVIFAYDPSTYTGDNGDPVGWYNATSHQSSNWFIPTIPGFIDVIWHNQDGSLLFPHFFLDISGTPGTEGRRVLRAASKGEDLKLGIYDEAPYRVLLRTVPV</sequence>
<keyword evidence="2" id="KW-1133">Transmembrane helix</keyword>
<evidence type="ECO:0000313" key="3">
    <source>
        <dbReference type="EMBL" id="WWD03300.1"/>
    </source>
</evidence>
<dbReference type="KEGG" id="ker:91100155"/>
<feature type="region of interest" description="Disordered" evidence="1">
    <location>
        <begin position="1"/>
        <end position="23"/>
    </location>
</feature>
<organism evidence="3 4">
    <name type="scientific">Kwoniella europaea PYCC6329</name>
    <dbReference type="NCBI Taxonomy" id="1423913"/>
    <lineage>
        <taxon>Eukaryota</taxon>
        <taxon>Fungi</taxon>
        <taxon>Dikarya</taxon>
        <taxon>Basidiomycota</taxon>
        <taxon>Agaricomycotina</taxon>
        <taxon>Tremellomycetes</taxon>
        <taxon>Tremellales</taxon>
        <taxon>Cryptococcaceae</taxon>
        <taxon>Kwoniella</taxon>
    </lineage>
</organism>
<dbReference type="Proteomes" id="UP001358614">
    <property type="component" value="Chromosome 1"/>
</dbReference>
<keyword evidence="2" id="KW-0812">Transmembrane</keyword>
<dbReference type="GeneID" id="91100155"/>
<dbReference type="RefSeq" id="XP_066081267.1">
    <property type="nucleotide sequence ID" value="XM_066225170.1"/>
</dbReference>
<dbReference type="AlphaFoldDB" id="A0AAX4KCK9"/>
<feature type="transmembrane region" description="Helical" evidence="2">
    <location>
        <begin position="29"/>
        <end position="48"/>
    </location>
</feature>
<evidence type="ECO:0000256" key="2">
    <source>
        <dbReference type="SAM" id="Phobius"/>
    </source>
</evidence>
<keyword evidence="4" id="KW-1185">Reference proteome</keyword>
<dbReference type="EMBL" id="CP144089">
    <property type="protein sequence ID" value="WWD03300.1"/>
    <property type="molecule type" value="Genomic_DNA"/>
</dbReference>
<keyword evidence="2" id="KW-0472">Membrane</keyword>
<reference evidence="3 4" key="1">
    <citation type="submission" date="2024-01" db="EMBL/GenBank/DDBJ databases">
        <title>Comparative genomics of Cryptococcus and Kwoniella reveals pathogenesis evolution and contrasting modes of karyotype evolution via chromosome fusion or intercentromeric recombination.</title>
        <authorList>
            <person name="Coelho M.A."/>
            <person name="David-Palma M."/>
            <person name="Shea T."/>
            <person name="Bowers K."/>
            <person name="McGinley-Smith S."/>
            <person name="Mohammad A.W."/>
            <person name="Gnirke A."/>
            <person name="Yurkov A.M."/>
            <person name="Nowrousian M."/>
            <person name="Sun S."/>
            <person name="Cuomo C.A."/>
            <person name="Heitman J."/>
        </authorList>
    </citation>
    <scope>NUCLEOTIDE SEQUENCE [LARGE SCALE GENOMIC DNA]</scope>
    <source>
        <strain evidence="3 4">PYCC6329</strain>
    </source>
</reference>
<evidence type="ECO:0000313" key="4">
    <source>
        <dbReference type="Proteomes" id="UP001358614"/>
    </source>
</evidence>